<reference evidence="1" key="1">
    <citation type="submission" date="2022-04" db="EMBL/GenBank/DDBJ databases">
        <title>Genome of the entomopathogenic fungus Entomophthora muscae.</title>
        <authorList>
            <person name="Elya C."/>
            <person name="Lovett B.R."/>
            <person name="Lee E."/>
            <person name="Macias A.M."/>
            <person name="Hajek A.E."/>
            <person name="De Bivort B.L."/>
            <person name="Kasson M.T."/>
            <person name="De Fine Licht H.H."/>
            <person name="Stajich J.E."/>
        </authorList>
    </citation>
    <scope>NUCLEOTIDE SEQUENCE</scope>
    <source>
        <strain evidence="1">Berkeley</strain>
    </source>
</reference>
<proteinExistence type="predicted"/>
<protein>
    <submittedName>
        <fullName evidence="1">Uncharacterized protein</fullName>
    </submittedName>
</protein>
<name>A0ACC2SUA9_9FUNG</name>
<dbReference type="Proteomes" id="UP001165960">
    <property type="component" value="Unassembled WGS sequence"/>
</dbReference>
<dbReference type="EMBL" id="QTSX02004320">
    <property type="protein sequence ID" value="KAJ9065865.1"/>
    <property type="molecule type" value="Genomic_DNA"/>
</dbReference>
<evidence type="ECO:0000313" key="1">
    <source>
        <dbReference type="EMBL" id="KAJ9065865.1"/>
    </source>
</evidence>
<accession>A0ACC2SUA9</accession>
<comment type="caution">
    <text evidence="1">The sequence shown here is derived from an EMBL/GenBank/DDBJ whole genome shotgun (WGS) entry which is preliminary data.</text>
</comment>
<gene>
    <name evidence="1" type="ORF">DSO57_1015293</name>
</gene>
<keyword evidence="2" id="KW-1185">Reference proteome</keyword>
<organism evidence="1 2">
    <name type="scientific">Entomophthora muscae</name>
    <dbReference type="NCBI Taxonomy" id="34485"/>
    <lineage>
        <taxon>Eukaryota</taxon>
        <taxon>Fungi</taxon>
        <taxon>Fungi incertae sedis</taxon>
        <taxon>Zoopagomycota</taxon>
        <taxon>Entomophthoromycotina</taxon>
        <taxon>Entomophthoromycetes</taxon>
        <taxon>Entomophthorales</taxon>
        <taxon>Entomophthoraceae</taxon>
        <taxon>Entomophthora</taxon>
    </lineage>
</organism>
<evidence type="ECO:0000313" key="2">
    <source>
        <dbReference type="Proteomes" id="UP001165960"/>
    </source>
</evidence>
<sequence>MQSHLTRHQAGWVERLSPYQLRIEYKPEKELVTADALLQLYVASITGDNDLDPDWPMLYLCPEATHYMGLNSVIISKLKDNKSQFTTNADVTTEPMRIQYLELGKISV</sequence>